<sequence>MRENSFKEDATSWLTCVNSMCDSQTTFMLSAPCIPLTLILCRDGLEWRT</sequence>
<keyword evidence="2" id="KW-1185">Reference proteome</keyword>
<accession>A0A843WN94</accession>
<reference evidence="1" key="1">
    <citation type="submission" date="2017-07" db="EMBL/GenBank/DDBJ databases">
        <title>Taro Niue Genome Assembly and Annotation.</title>
        <authorList>
            <person name="Atibalentja N."/>
            <person name="Keating K."/>
            <person name="Fields C.J."/>
        </authorList>
    </citation>
    <scope>NUCLEOTIDE SEQUENCE</scope>
    <source>
        <strain evidence="1">Niue_2</strain>
        <tissue evidence="1">Leaf</tissue>
    </source>
</reference>
<dbReference type="EMBL" id="NMUH01004020">
    <property type="protein sequence ID" value="MQM08058.1"/>
    <property type="molecule type" value="Genomic_DNA"/>
</dbReference>
<protein>
    <submittedName>
        <fullName evidence="1">Uncharacterized protein</fullName>
    </submittedName>
</protein>
<dbReference type="AlphaFoldDB" id="A0A843WN94"/>
<organism evidence="1 2">
    <name type="scientific">Colocasia esculenta</name>
    <name type="common">Wild taro</name>
    <name type="synonym">Arum esculentum</name>
    <dbReference type="NCBI Taxonomy" id="4460"/>
    <lineage>
        <taxon>Eukaryota</taxon>
        <taxon>Viridiplantae</taxon>
        <taxon>Streptophyta</taxon>
        <taxon>Embryophyta</taxon>
        <taxon>Tracheophyta</taxon>
        <taxon>Spermatophyta</taxon>
        <taxon>Magnoliopsida</taxon>
        <taxon>Liliopsida</taxon>
        <taxon>Araceae</taxon>
        <taxon>Aroideae</taxon>
        <taxon>Colocasieae</taxon>
        <taxon>Colocasia</taxon>
    </lineage>
</organism>
<evidence type="ECO:0000313" key="1">
    <source>
        <dbReference type="EMBL" id="MQM08058.1"/>
    </source>
</evidence>
<evidence type="ECO:0000313" key="2">
    <source>
        <dbReference type="Proteomes" id="UP000652761"/>
    </source>
</evidence>
<name>A0A843WN94_COLES</name>
<dbReference type="Proteomes" id="UP000652761">
    <property type="component" value="Unassembled WGS sequence"/>
</dbReference>
<gene>
    <name evidence="1" type="ORF">Taro_040907</name>
</gene>
<comment type="caution">
    <text evidence="1">The sequence shown here is derived from an EMBL/GenBank/DDBJ whole genome shotgun (WGS) entry which is preliminary data.</text>
</comment>
<proteinExistence type="predicted"/>
<feature type="non-terminal residue" evidence="1">
    <location>
        <position position="49"/>
    </location>
</feature>